<organism evidence="1 2">
    <name type="scientific">Paenibacillus glucanolyticus</name>
    <dbReference type="NCBI Taxonomy" id="59843"/>
    <lineage>
        <taxon>Bacteria</taxon>
        <taxon>Bacillati</taxon>
        <taxon>Bacillota</taxon>
        <taxon>Bacilli</taxon>
        <taxon>Bacillales</taxon>
        <taxon>Paenibacillaceae</taxon>
        <taxon>Paenibacillus</taxon>
    </lineage>
</organism>
<dbReference type="AlphaFoldDB" id="A0A163LSG5"/>
<comment type="caution">
    <text evidence="1">The sequence shown here is derived from an EMBL/GenBank/DDBJ whole genome shotgun (WGS) entry which is preliminary data.</text>
</comment>
<reference evidence="1" key="1">
    <citation type="journal article" date="2016" name="Genome Announc.">
        <title>Draft genomes of two strains of Paenibacillus glucanolyticus with capability to degrade lignocellulose.</title>
        <authorList>
            <person name="Mathews S.L."/>
            <person name="Pawlak J."/>
            <person name="Grunden A.M."/>
        </authorList>
    </citation>
    <scope>NUCLEOTIDE SEQUENCE [LARGE SCALE GENOMIC DNA]</scope>
    <source>
        <strain evidence="1">SLM1</strain>
    </source>
</reference>
<gene>
    <name evidence="1" type="ORF">AWU65_22005</name>
</gene>
<accession>A0A163LSG5</accession>
<evidence type="ECO:0000313" key="2">
    <source>
        <dbReference type="Proteomes" id="UP000076796"/>
    </source>
</evidence>
<proteinExistence type="predicted"/>
<protein>
    <recommendedName>
        <fullName evidence="3">HNH endonuclease</fullName>
    </recommendedName>
</protein>
<dbReference type="OrthoDB" id="5379188at2"/>
<name>A0A163LSG5_9BACL</name>
<dbReference type="Proteomes" id="UP000076796">
    <property type="component" value="Unassembled WGS sequence"/>
</dbReference>
<evidence type="ECO:0008006" key="3">
    <source>
        <dbReference type="Google" id="ProtNLM"/>
    </source>
</evidence>
<dbReference type="GeneID" id="97556049"/>
<evidence type="ECO:0000313" key="1">
    <source>
        <dbReference type="EMBL" id="KZS48417.1"/>
    </source>
</evidence>
<dbReference type="EMBL" id="LWMH01000001">
    <property type="protein sequence ID" value="KZS48417.1"/>
    <property type="molecule type" value="Genomic_DNA"/>
</dbReference>
<dbReference type="RefSeq" id="WP_063479320.1">
    <property type="nucleotide sequence ID" value="NZ_CP147845.1"/>
</dbReference>
<keyword evidence="2" id="KW-1185">Reference proteome</keyword>
<sequence length="176" mass="20061">MRDSFSLRITKIIADRAGHRCSNPVCRRATSKAHPNDPELSVNLGIAAHITAASPNGPRYDQRLTTDERKSASNGIWVCTRCSKEIDSAESAYSVDLLRRWKKDIEVATARDTVEIEAGKLQAYEYQNVLQDAFEVIFSDQLFRKRSEVKVNEGRKRIDVVFSNESKHGFFLWIKK</sequence>